<protein>
    <recommendedName>
        <fullName evidence="4">SPK domain-containing protein</fullName>
    </recommendedName>
</protein>
<reference evidence="3" key="1">
    <citation type="submission" date="2017-10" db="EMBL/GenBank/DDBJ databases">
        <title>Rapid genome shrinkage in a self-fertile nematode reveals novel sperm competition proteins.</title>
        <authorList>
            <person name="Yin D."/>
            <person name="Schwarz E.M."/>
            <person name="Thomas C.G."/>
            <person name="Felde R.L."/>
            <person name="Korf I.F."/>
            <person name="Cutter A.D."/>
            <person name="Schartner C.M."/>
            <person name="Ralston E.J."/>
            <person name="Meyer B.J."/>
            <person name="Haag E.S."/>
        </authorList>
    </citation>
    <scope>NUCLEOTIDE SEQUENCE [LARGE SCALE GENOMIC DNA]</scope>
    <source>
        <strain evidence="3">JU1422</strain>
    </source>
</reference>
<accession>A0A2G5SY65</accession>
<organism evidence="2 3">
    <name type="scientific">Caenorhabditis nigoni</name>
    <dbReference type="NCBI Taxonomy" id="1611254"/>
    <lineage>
        <taxon>Eukaryota</taxon>
        <taxon>Metazoa</taxon>
        <taxon>Ecdysozoa</taxon>
        <taxon>Nematoda</taxon>
        <taxon>Chromadorea</taxon>
        <taxon>Rhabditida</taxon>
        <taxon>Rhabditina</taxon>
        <taxon>Rhabditomorpha</taxon>
        <taxon>Rhabditoidea</taxon>
        <taxon>Rhabditidae</taxon>
        <taxon>Peloderinae</taxon>
        <taxon>Caenorhabditis</taxon>
    </lineage>
</organism>
<keyword evidence="3" id="KW-1185">Reference proteome</keyword>
<dbReference type="Proteomes" id="UP000230233">
    <property type="component" value="Chromosome X"/>
</dbReference>
<proteinExistence type="predicted"/>
<evidence type="ECO:0008006" key="4">
    <source>
        <dbReference type="Google" id="ProtNLM"/>
    </source>
</evidence>
<gene>
    <name evidence="2" type="primary">Cnig_chr_X.g25334</name>
    <name evidence="2" type="ORF">B9Z55_025334</name>
</gene>
<feature type="compositionally biased region" description="Basic residues" evidence="1">
    <location>
        <begin position="57"/>
        <end position="68"/>
    </location>
</feature>
<evidence type="ECO:0000256" key="1">
    <source>
        <dbReference type="SAM" id="MobiDB-lite"/>
    </source>
</evidence>
<comment type="caution">
    <text evidence="2">The sequence shown here is derived from an EMBL/GenBank/DDBJ whole genome shotgun (WGS) entry which is preliminary data.</text>
</comment>
<sequence>MYLKSSKMFKNINAHLCEKAIRFISNRIKHYTQQESFVRLAKEKTGYDKSADSFSKLKTRSPNVRKPKPAPIQRVIPNPPEINGVDMGSEEEEAAVSEQIPGDSDEPSFGVDNESNNQNRVALVGNQSIDNNRLQNFLQNDQKRVKIEDFLEEIEQEPEVLVSERNSRNVRVFDK</sequence>
<dbReference type="EMBL" id="PDUG01000006">
    <property type="protein sequence ID" value="PIC19987.1"/>
    <property type="molecule type" value="Genomic_DNA"/>
</dbReference>
<evidence type="ECO:0000313" key="2">
    <source>
        <dbReference type="EMBL" id="PIC19987.1"/>
    </source>
</evidence>
<feature type="region of interest" description="Disordered" evidence="1">
    <location>
        <begin position="49"/>
        <end position="116"/>
    </location>
</feature>
<name>A0A2G5SY65_9PELO</name>
<dbReference type="AlphaFoldDB" id="A0A2G5SY65"/>
<evidence type="ECO:0000313" key="3">
    <source>
        <dbReference type="Proteomes" id="UP000230233"/>
    </source>
</evidence>